<dbReference type="SUPFAM" id="SSF46626">
    <property type="entry name" value="Cytochrome c"/>
    <property type="match status" value="2"/>
</dbReference>
<evidence type="ECO:0000256" key="9">
    <source>
        <dbReference type="ARBA" id="ARBA00022692"/>
    </source>
</evidence>
<feature type="binding site" description="covalent" evidence="21">
    <location>
        <position position="242"/>
    </location>
    <ligand>
        <name>heme c</name>
        <dbReference type="ChEBI" id="CHEBI:61717"/>
        <label>2</label>
    </ligand>
</feature>
<dbReference type="EMBL" id="CP007029">
    <property type="protein sequence ID" value="AHE97953.1"/>
    <property type="molecule type" value="Genomic_DNA"/>
</dbReference>
<dbReference type="PIRSF" id="PIRSF000006">
    <property type="entry name" value="Cbb3-Cox_fixP"/>
    <property type="match status" value="1"/>
</dbReference>
<comment type="similarity">
    <text evidence="3 19">Belongs to the CcoP / FixP family.</text>
</comment>
<dbReference type="GO" id="GO:0006119">
    <property type="term" value="P:oxidative phosphorylation"/>
    <property type="evidence" value="ECO:0007669"/>
    <property type="project" value="UniProtKB-UniPathway"/>
</dbReference>
<dbReference type="UniPathway" id="UPA00705"/>
<dbReference type="Gene3D" id="1.10.760.10">
    <property type="entry name" value="Cytochrome c-like domain"/>
    <property type="match status" value="2"/>
</dbReference>
<dbReference type="Proteomes" id="UP000005289">
    <property type="component" value="Chromosome"/>
</dbReference>
<dbReference type="Pfam" id="PF00034">
    <property type="entry name" value="Cytochrom_C"/>
    <property type="match status" value="1"/>
</dbReference>
<keyword evidence="15 19" id="KW-0560">Oxidoreductase</keyword>
<dbReference type="PANTHER" id="PTHR33751:SF1">
    <property type="entry name" value="CBB3-TYPE CYTOCHROME C OXIDASE SUBUNIT FIXP"/>
    <property type="match status" value="1"/>
</dbReference>
<keyword evidence="13 19" id="KW-0249">Electron transport</keyword>
<keyword evidence="18 19" id="KW-0472">Membrane</keyword>
<comment type="cofactor">
    <cofactor evidence="19 21">
        <name>heme c</name>
        <dbReference type="ChEBI" id="CHEBI:61717"/>
    </cofactor>
    <text evidence="19 21">Binds 2 heme C groups per subunit.</text>
</comment>
<keyword evidence="6 19" id="KW-0997">Cell inner membrane</keyword>
<feature type="binding site" description="axial binding residue" evidence="20">
    <location>
        <position position="198"/>
    </location>
    <ligand>
        <name>heme c</name>
        <dbReference type="ChEBI" id="CHEBI:61717"/>
        <label>2</label>
    </ligand>
    <ligandPart>
        <name>Fe</name>
        <dbReference type="ChEBI" id="CHEBI:18248"/>
    </ligandPart>
</feature>
<evidence type="ECO:0000256" key="11">
    <source>
        <dbReference type="ARBA" id="ARBA00022737"/>
    </source>
</evidence>
<keyword evidence="11" id="KW-0677">Repeat</keyword>
<dbReference type="InterPro" id="IPR036909">
    <property type="entry name" value="Cyt_c-like_dom_sf"/>
</dbReference>
<evidence type="ECO:0000313" key="24">
    <source>
        <dbReference type="EMBL" id="AHE97953.1"/>
    </source>
</evidence>
<keyword evidence="7 19" id="KW-0349">Heme</keyword>
<evidence type="ECO:0000256" key="17">
    <source>
        <dbReference type="ARBA" id="ARBA00023065"/>
    </source>
</evidence>
<dbReference type="Pfam" id="PF13442">
    <property type="entry name" value="Cytochrome_CBB3"/>
    <property type="match status" value="1"/>
</dbReference>
<dbReference type="Pfam" id="PF14715">
    <property type="entry name" value="FixP_N"/>
    <property type="match status" value="1"/>
</dbReference>
<evidence type="ECO:0000256" key="10">
    <source>
        <dbReference type="ARBA" id="ARBA00022723"/>
    </source>
</evidence>
<dbReference type="GO" id="GO:0020037">
    <property type="term" value="F:heme binding"/>
    <property type="evidence" value="ECO:0007669"/>
    <property type="project" value="InterPro"/>
</dbReference>
<keyword evidence="25" id="KW-1185">Reference proteome</keyword>
<feature type="binding site" description="covalent" evidence="21">
    <location>
        <position position="146"/>
    </location>
    <ligand>
        <name>heme c</name>
        <dbReference type="ChEBI" id="CHEBI:61717"/>
        <label>1</label>
    </ligand>
</feature>
<dbReference type="PROSITE" id="PS51007">
    <property type="entry name" value="CYTC"/>
    <property type="match status" value="2"/>
</dbReference>
<keyword evidence="9 22" id="KW-0812">Transmembrane</keyword>
<keyword evidence="16 19" id="KW-0408">Iron</keyword>
<feature type="transmembrane region" description="Helical" evidence="22">
    <location>
        <begin position="58"/>
        <end position="77"/>
    </location>
</feature>
<dbReference type="AlphaFoldDB" id="W0DLT0"/>
<evidence type="ECO:0000256" key="4">
    <source>
        <dbReference type="ARBA" id="ARBA00022448"/>
    </source>
</evidence>
<gene>
    <name evidence="24" type="ORF">THITH_06430</name>
</gene>
<feature type="binding site" description="covalent" evidence="21">
    <location>
        <position position="245"/>
    </location>
    <ligand>
        <name>heme c</name>
        <dbReference type="ChEBI" id="CHEBI:61717"/>
        <label>2</label>
    </ligand>
</feature>
<dbReference type="GO" id="GO:0009055">
    <property type="term" value="F:electron transfer activity"/>
    <property type="evidence" value="ECO:0007669"/>
    <property type="project" value="InterPro"/>
</dbReference>
<evidence type="ECO:0000256" key="19">
    <source>
        <dbReference type="PIRNR" id="PIRNR000006"/>
    </source>
</evidence>
<evidence type="ECO:0000256" key="20">
    <source>
        <dbReference type="PIRSR" id="PIRSR000006-1"/>
    </source>
</evidence>
<dbReference type="NCBIfam" id="TIGR00782">
    <property type="entry name" value="ccoP"/>
    <property type="match status" value="1"/>
</dbReference>
<evidence type="ECO:0000256" key="7">
    <source>
        <dbReference type="ARBA" id="ARBA00022617"/>
    </source>
</evidence>
<reference evidence="24 25" key="1">
    <citation type="submission" date="2013-12" db="EMBL/GenBank/DDBJ databases">
        <authorList>
            <consortium name="DOE Joint Genome Institute"/>
            <person name="Muyzer G."/>
            <person name="Huntemann M."/>
            <person name="Han J."/>
            <person name="Chen A."/>
            <person name="Kyrpides N."/>
            <person name="Mavromatis K."/>
            <person name="Markowitz V."/>
            <person name="Palaniappan K."/>
            <person name="Ivanova N."/>
            <person name="Schaumberg A."/>
            <person name="Pati A."/>
            <person name="Liolios K."/>
            <person name="Nordberg H.P."/>
            <person name="Cantor M.N."/>
            <person name="Hua S.X."/>
            <person name="Woyke T."/>
        </authorList>
    </citation>
    <scope>NUCLEOTIDE SEQUENCE [LARGE SCALE GENOMIC DNA]</scope>
    <source>
        <strain evidence="24 25">ARh 1</strain>
    </source>
</reference>
<proteinExistence type="inferred from homology"/>
<comment type="pathway">
    <text evidence="2 19">Energy metabolism; oxidative phosphorylation.</text>
</comment>
<sequence>MSTFWHWWVVGLTVANILGMAWLILWTAKKRPGEVAQGEEMGHTWDGLSEYNNPLPRWWLYLFWISIVFAVIYLILYPGLGRFAGLLGWHSGNMLNVEDSQYQREMQRAEERYQPIFAAMADREITALSRDFEALTTGRRLYLNYCAICHGSDARGAHGFPDLANGVWQWGGSPDDIKTTILHGINYDGDANTRRGEMPAHGAFMDSEAIEQTAHYVLQLSGRPDADASLASAGEAHYNSYCMACHGADGTGMTALGAPDLTQDAWTFGGSLEAIKTSIAAGRKGEMPGFVDLLGEDRVHVLSAYVYSLDRD</sequence>
<evidence type="ECO:0000313" key="25">
    <source>
        <dbReference type="Proteomes" id="UP000005289"/>
    </source>
</evidence>
<dbReference type="InterPro" id="IPR038414">
    <property type="entry name" value="CcoP_N_sf"/>
</dbReference>
<evidence type="ECO:0000256" key="5">
    <source>
        <dbReference type="ARBA" id="ARBA00022475"/>
    </source>
</evidence>
<dbReference type="GO" id="GO:0005886">
    <property type="term" value="C:plasma membrane"/>
    <property type="evidence" value="ECO:0007669"/>
    <property type="project" value="UniProtKB-SubCell"/>
</dbReference>
<evidence type="ECO:0000256" key="21">
    <source>
        <dbReference type="PIRSR" id="PIRSR000006-2"/>
    </source>
</evidence>
<comment type="subcellular location">
    <subcellularLocation>
        <location evidence="1 19">Cell inner membrane</location>
    </subcellularLocation>
</comment>
<feature type="binding site" description="covalent" evidence="21">
    <location>
        <position position="149"/>
    </location>
    <ligand>
        <name>heme c</name>
        <dbReference type="ChEBI" id="CHEBI:61717"/>
        <label>1</label>
    </ligand>
</feature>
<dbReference type="PANTHER" id="PTHR33751">
    <property type="entry name" value="CBB3-TYPE CYTOCHROME C OXIDASE SUBUNIT FIXP"/>
    <property type="match status" value="1"/>
</dbReference>
<evidence type="ECO:0000256" key="3">
    <source>
        <dbReference type="ARBA" id="ARBA00006113"/>
    </source>
</evidence>
<evidence type="ECO:0000259" key="23">
    <source>
        <dbReference type="PROSITE" id="PS51007"/>
    </source>
</evidence>
<evidence type="ECO:0000256" key="14">
    <source>
        <dbReference type="ARBA" id="ARBA00022989"/>
    </source>
</evidence>
<comment type="subunit">
    <text evidence="19">Component of the cbb3-type cytochrome c oxidase.</text>
</comment>
<comment type="function">
    <text evidence="19">C-type cytochrome. Part of the cbb3-type cytochrome c oxidase complex.</text>
</comment>
<evidence type="ECO:0000256" key="6">
    <source>
        <dbReference type="ARBA" id="ARBA00022519"/>
    </source>
</evidence>
<feature type="domain" description="Cytochrome c" evidence="23">
    <location>
        <begin position="229"/>
        <end position="310"/>
    </location>
</feature>
<evidence type="ECO:0000256" key="12">
    <source>
        <dbReference type="ARBA" id="ARBA00022781"/>
    </source>
</evidence>
<name>W0DLT0_9GAMM</name>
<organism evidence="24 25">
    <name type="scientific">Thioalkalivibrio paradoxus ARh 1</name>
    <dbReference type="NCBI Taxonomy" id="713585"/>
    <lineage>
        <taxon>Bacteria</taxon>
        <taxon>Pseudomonadati</taxon>
        <taxon>Pseudomonadota</taxon>
        <taxon>Gammaproteobacteria</taxon>
        <taxon>Chromatiales</taxon>
        <taxon>Ectothiorhodospiraceae</taxon>
        <taxon>Thioalkalivibrio</taxon>
    </lineage>
</organism>
<keyword evidence="4 19" id="KW-0813">Transport</keyword>
<protein>
    <recommendedName>
        <fullName evidence="19">Cbb3-type cytochrome c oxidase subunit</fullName>
    </recommendedName>
</protein>
<accession>W0DLT0</accession>
<feature type="binding site" description="axial binding residue" evidence="20">
    <location>
        <position position="150"/>
    </location>
    <ligand>
        <name>heme c</name>
        <dbReference type="ChEBI" id="CHEBI:61717"/>
        <label>1</label>
    </ligand>
    <ligandPart>
        <name>Fe</name>
        <dbReference type="ChEBI" id="CHEBI:18248"/>
    </ligandPart>
</feature>
<keyword evidence="10 19" id="KW-0479">Metal-binding</keyword>
<keyword evidence="17 19" id="KW-0406">Ion transport</keyword>
<keyword evidence="14 22" id="KW-1133">Transmembrane helix</keyword>
<feature type="domain" description="Cytochrome c" evidence="23">
    <location>
        <begin position="133"/>
        <end position="221"/>
    </location>
</feature>
<dbReference type="KEGG" id="tti:THITH_06430"/>
<evidence type="ECO:0000256" key="16">
    <source>
        <dbReference type="ARBA" id="ARBA00023004"/>
    </source>
</evidence>
<evidence type="ECO:0000256" key="18">
    <source>
        <dbReference type="ARBA" id="ARBA00023136"/>
    </source>
</evidence>
<feature type="binding site" description="axial binding residue" evidence="20">
    <location>
        <position position="246"/>
    </location>
    <ligand>
        <name>heme c</name>
        <dbReference type="ChEBI" id="CHEBI:61717"/>
        <label>2</label>
    </ligand>
    <ligandPart>
        <name>Fe</name>
        <dbReference type="ChEBI" id="CHEBI:18248"/>
    </ligandPart>
</feature>
<evidence type="ECO:0000256" key="15">
    <source>
        <dbReference type="ARBA" id="ARBA00023002"/>
    </source>
</evidence>
<evidence type="ECO:0000256" key="13">
    <source>
        <dbReference type="ARBA" id="ARBA00022982"/>
    </source>
</evidence>
<keyword evidence="12 19" id="KW-0375">Hydrogen ion transport</keyword>
<dbReference type="InterPro" id="IPR050597">
    <property type="entry name" value="Cytochrome_c_Oxidase_Subunit"/>
</dbReference>
<feature type="transmembrane region" description="Helical" evidence="22">
    <location>
        <begin position="7"/>
        <end position="28"/>
    </location>
</feature>
<dbReference type="InterPro" id="IPR032858">
    <property type="entry name" value="CcoP_N"/>
</dbReference>
<evidence type="ECO:0000256" key="2">
    <source>
        <dbReference type="ARBA" id="ARBA00004673"/>
    </source>
</evidence>
<dbReference type="HOGENOM" id="CLU_047545_2_0_6"/>
<evidence type="ECO:0000256" key="1">
    <source>
        <dbReference type="ARBA" id="ARBA00004533"/>
    </source>
</evidence>
<feature type="binding site" description="axial binding residue" evidence="20">
    <location>
        <position position="287"/>
    </location>
    <ligand>
        <name>heme c</name>
        <dbReference type="ChEBI" id="CHEBI:61717"/>
        <label>1</label>
    </ligand>
    <ligandPart>
        <name>Fe</name>
        <dbReference type="ChEBI" id="CHEBI:18248"/>
    </ligandPart>
</feature>
<evidence type="ECO:0000256" key="8">
    <source>
        <dbReference type="ARBA" id="ARBA00022660"/>
    </source>
</evidence>
<dbReference type="GO" id="GO:1902600">
    <property type="term" value="P:proton transmembrane transport"/>
    <property type="evidence" value="ECO:0007669"/>
    <property type="project" value="UniProtKB-KW"/>
</dbReference>
<dbReference type="GO" id="GO:0046872">
    <property type="term" value="F:metal ion binding"/>
    <property type="evidence" value="ECO:0007669"/>
    <property type="project" value="UniProtKB-KW"/>
</dbReference>
<evidence type="ECO:0000256" key="22">
    <source>
        <dbReference type="SAM" id="Phobius"/>
    </source>
</evidence>
<dbReference type="InterPro" id="IPR004678">
    <property type="entry name" value="Cyt_c_oxidase_cbb3_su3"/>
</dbReference>
<dbReference type="GO" id="GO:0016491">
    <property type="term" value="F:oxidoreductase activity"/>
    <property type="evidence" value="ECO:0007669"/>
    <property type="project" value="UniProtKB-KW"/>
</dbReference>
<dbReference type="STRING" id="713585.THITH_06430"/>
<keyword evidence="5 19" id="KW-1003">Cell membrane</keyword>
<dbReference type="Gene3D" id="6.10.280.130">
    <property type="match status" value="1"/>
</dbReference>
<dbReference type="InterPro" id="IPR009056">
    <property type="entry name" value="Cyt_c-like_dom"/>
</dbReference>
<keyword evidence="8 19" id="KW-0679">Respiratory chain</keyword>